<feature type="compositionally biased region" description="Low complexity" evidence="1">
    <location>
        <begin position="50"/>
        <end position="73"/>
    </location>
</feature>
<comment type="caution">
    <text evidence="2">The sequence shown here is derived from an EMBL/GenBank/DDBJ whole genome shotgun (WGS) entry which is preliminary data.</text>
</comment>
<keyword evidence="3" id="KW-1185">Reference proteome</keyword>
<feature type="region of interest" description="Disordered" evidence="1">
    <location>
        <begin position="48"/>
        <end position="90"/>
    </location>
</feature>
<evidence type="ECO:0000313" key="3">
    <source>
        <dbReference type="Proteomes" id="UP000295192"/>
    </source>
</evidence>
<proteinExistence type="predicted"/>
<sequence length="90" mass="10599">MDHGSNVQLTCHICLGHGTPPLLTCCRRDGSVARWLALVSWWGHAAAQKQQQEQEQQQEQQQQEQQQQQQQEQEQQEQQEQEQEHQLELE</sequence>
<gene>
    <name evidence="2" type="ORF">AWZ03_012479</name>
</gene>
<organism evidence="2 3">
    <name type="scientific">Drosophila navojoa</name>
    <name type="common">Fruit fly</name>
    <dbReference type="NCBI Taxonomy" id="7232"/>
    <lineage>
        <taxon>Eukaryota</taxon>
        <taxon>Metazoa</taxon>
        <taxon>Ecdysozoa</taxon>
        <taxon>Arthropoda</taxon>
        <taxon>Hexapoda</taxon>
        <taxon>Insecta</taxon>
        <taxon>Pterygota</taxon>
        <taxon>Neoptera</taxon>
        <taxon>Endopterygota</taxon>
        <taxon>Diptera</taxon>
        <taxon>Brachycera</taxon>
        <taxon>Muscomorpha</taxon>
        <taxon>Ephydroidea</taxon>
        <taxon>Drosophilidae</taxon>
        <taxon>Drosophila</taxon>
    </lineage>
</organism>
<dbReference type="Proteomes" id="UP000295192">
    <property type="component" value="Unassembled WGS sequence"/>
</dbReference>
<name>A0A484AWW7_DRONA</name>
<protein>
    <submittedName>
        <fullName evidence="2">Uncharacterized protein</fullName>
    </submittedName>
</protein>
<dbReference type="EMBL" id="LSRL02000412">
    <property type="protein sequence ID" value="TDG41099.1"/>
    <property type="molecule type" value="Genomic_DNA"/>
</dbReference>
<reference evidence="2 3" key="1">
    <citation type="journal article" date="2019" name="J. Hered.">
        <title>An Improved Genome Assembly for Drosophila navojoa, the Basal Species in the mojavensis Cluster.</title>
        <authorList>
            <person name="Vanderlinde T."/>
            <person name="Dupim E.G."/>
            <person name="Nazario-Yepiz N.O."/>
            <person name="Carvalho A.B."/>
        </authorList>
    </citation>
    <scope>NUCLEOTIDE SEQUENCE [LARGE SCALE GENOMIC DNA]</scope>
    <source>
        <strain evidence="2">Navoj_Jal97</strain>
        <tissue evidence="2">Whole organism</tissue>
    </source>
</reference>
<evidence type="ECO:0000313" key="2">
    <source>
        <dbReference type="EMBL" id="TDG41099.1"/>
    </source>
</evidence>
<dbReference type="AlphaFoldDB" id="A0A484AWW7"/>
<accession>A0A484AWW7</accession>
<evidence type="ECO:0000256" key="1">
    <source>
        <dbReference type="SAM" id="MobiDB-lite"/>
    </source>
</evidence>